<organism evidence="17 18">
    <name type="scientific">Porticoccus litoralis</name>
    <dbReference type="NCBI Taxonomy" id="434086"/>
    <lineage>
        <taxon>Bacteria</taxon>
        <taxon>Pseudomonadati</taxon>
        <taxon>Pseudomonadota</taxon>
        <taxon>Gammaproteobacteria</taxon>
        <taxon>Cellvibrionales</taxon>
        <taxon>Porticoccaceae</taxon>
        <taxon>Porticoccus</taxon>
    </lineage>
</organism>
<dbReference type="PIRSF" id="PIRSF004911">
    <property type="entry name" value="DUF160"/>
    <property type="match status" value="1"/>
</dbReference>
<evidence type="ECO:0000256" key="13">
    <source>
        <dbReference type="ARBA" id="ARBA00030756"/>
    </source>
</evidence>
<evidence type="ECO:0000256" key="10">
    <source>
        <dbReference type="ARBA" id="ARBA00023004"/>
    </source>
</evidence>
<evidence type="ECO:0000256" key="7">
    <source>
        <dbReference type="ARBA" id="ARBA00022691"/>
    </source>
</evidence>
<comment type="similarity">
    <text evidence="4">Belongs to the radical SAM superfamily. KamA family.</text>
</comment>
<name>A0AAW8B211_9GAMM</name>
<keyword evidence="12" id="KW-0413">Isomerase</keyword>
<dbReference type="GO" id="GO:0046872">
    <property type="term" value="F:metal ion binding"/>
    <property type="evidence" value="ECO:0007669"/>
    <property type="project" value="UniProtKB-KW"/>
</dbReference>
<comment type="catalytic activity">
    <reaction evidence="1">
        <text>L-lysine = D-beta-lysine</text>
        <dbReference type="Rhea" id="RHEA:44148"/>
        <dbReference type="ChEBI" id="CHEBI:32551"/>
        <dbReference type="ChEBI" id="CHEBI:84138"/>
    </reaction>
</comment>
<dbReference type="SFLD" id="SFLDS00029">
    <property type="entry name" value="Radical_SAM"/>
    <property type="match status" value="1"/>
</dbReference>
<dbReference type="SFLD" id="SFLDG01070">
    <property type="entry name" value="PLP-dependent"/>
    <property type="match status" value="1"/>
</dbReference>
<dbReference type="InterPro" id="IPR058240">
    <property type="entry name" value="rSAM_sf"/>
</dbReference>
<dbReference type="InterPro" id="IPR003739">
    <property type="entry name" value="Lys_aminomutase/Glu_NH3_mut"/>
</dbReference>
<dbReference type="PANTHER" id="PTHR30538">
    <property type="entry name" value="LYSINE 2,3-AMINOMUTASE-RELATED"/>
    <property type="match status" value="1"/>
</dbReference>
<dbReference type="SUPFAM" id="SSF102114">
    <property type="entry name" value="Radical SAM enzymes"/>
    <property type="match status" value="1"/>
</dbReference>
<evidence type="ECO:0000256" key="11">
    <source>
        <dbReference type="ARBA" id="ARBA00023014"/>
    </source>
</evidence>
<feature type="binding site" evidence="14">
    <location>
        <position position="123"/>
    </location>
    <ligand>
        <name>[4Fe-4S] cluster</name>
        <dbReference type="ChEBI" id="CHEBI:49883"/>
        <note>4Fe-4S-S-AdoMet</note>
    </ligand>
</feature>
<dbReference type="Proteomes" id="UP001178354">
    <property type="component" value="Unassembled WGS sequence"/>
</dbReference>
<reference evidence="17" key="1">
    <citation type="journal article" date="2010" name="Int. J. Syst. Evol. Microbiol.">
        <title>Porticoccus litoralis gen. nov., sp. nov., a gammaproteobacterium isolated from the Yellow Sea.</title>
        <authorList>
            <person name="Oh H.M."/>
            <person name="Kim H."/>
            <person name="Kim K.M."/>
            <person name="Min G.S."/>
            <person name="Cho J.C."/>
        </authorList>
    </citation>
    <scope>NUCLEOTIDE SEQUENCE</scope>
    <source>
        <strain evidence="17">DSM 25064</strain>
    </source>
</reference>
<keyword evidence="10" id="KW-0408">Iron</keyword>
<evidence type="ECO:0000256" key="2">
    <source>
        <dbReference type="ARBA" id="ARBA00001933"/>
    </source>
</evidence>
<feature type="domain" description="Radical SAM core" evidence="16">
    <location>
        <begin position="105"/>
        <end position="329"/>
    </location>
</feature>
<evidence type="ECO:0000256" key="8">
    <source>
        <dbReference type="ARBA" id="ARBA00022723"/>
    </source>
</evidence>
<evidence type="ECO:0000256" key="3">
    <source>
        <dbReference type="ARBA" id="ARBA00001966"/>
    </source>
</evidence>
<dbReference type="InterPro" id="IPR013785">
    <property type="entry name" value="Aldolase_TIM"/>
</dbReference>
<dbReference type="Gene3D" id="3.20.20.70">
    <property type="entry name" value="Aldolase class I"/>
    <property type="match status" value="1"/>
</dbReference>
<evidence type="ECO:0000313" key="18">
    <source>
        <dbReference type="Proteomes" id="UP001178354"/>
    </source>
</evidence>
<evidence type="ECO:0000256" key="14">
    <source>
        <dbReference type="PIRSR" id="PIRSR004911-1"/>
    </source>
</evidence>
<keyword evidence="6 14" id="KW-0004">4Fe-4S</keyword>
<evidence type="ECO:0000256" key="6">
    <source>
        <dbReference type="ARBA" id="ARBA00022485"/>
    </source>
</evidence>
<keyword evidence="11 14" id="KW-0411">Iron-sulfur</keyword>
<gene>
    <name evidence="17" type="primary">epmB</name>
    <name evidence="17" type="ORF">Q8A57_05380</name>
</gene>
<keyword evidence="8 14" id="KW-0479">Metal-binding</keyword>
<evidence type="ECO:0000259" key="16">
    <source>
        <dbReference type="PROSITE" id="PS51918"/>
    </source>
</evidence>
<dbReference type="GO" id="GO:0051539">
    <property type="term" value="F:4 iron, 4 sulfur cluster binding"/>
    <property type="evidence" value="ECO:0007669"/>
    <property type="project" value="UniProtKB-KW"/>
</dbReference>
<comment type="caution">
    <text evidence="17">The sequence shown here is derived from an EMBL/GenBank/DDBJ whole genome shotgun (WGS) entry which is preliminary data.</text>
</comment>
<dbReference type="NCBIfam" id="TIGR03821">
    <property type="entry name" value="EFP_modif_epmB"/>
    <property type="match status" value="1"/>
</dbReference>
<feature type="binding site" evidence="14">
    <location>
        <position position="126"/>
    </location>
    <ligand>
        <name>[4Fe-4S] cluster</name>
        <dbReference type="ChEBI" id="CHEBI:49883"/>
        <note>4Fe-4S-S-AdoMet</note>
    </ligand>
</feature>
<evidence type="ECO:0000256" key="15">
    <source>
        <dbReference type="PIRSR" id="PIRSR603739-50"/>
    </source>
</evidence>
<evidence type="ECO:0000256" key="12">
    <source>
        <dbReference type="ARBA" id="ARBA00023235"/>
    </source>
</evidence>
<dbReference type="CDD" id="cd01335">
    <property type="entry name" value="Radical_SAM"/>
    <property type="match status" value="1"/>
</dbReference>
<dbReference type="NCBIfam" id="TIGR00238">
    <property type="entry name" value="KamA family radical SAM protein"/>
    <property type="match status" value="1"/>
</dbReference>
<dbReference type="GO" id="GO:0016853">
    <property type="term" value="F:isomerase activity"/>
    <property type="evidence" value="ECO:0007669"/>
    <property type="project" value="UniProtKB-KW"/>
</dbReference>
<comment type="cofactor">
    <cofactor evidence="3">
        <name>[4Fe-4S] cluster</name>
        <dbReference type="ChEBI" id="CHEBI:49883"/>
    </cofactor>
</comment>
<dbReference type="AlphaFoldDB" id="A0AAW8B211"/>
<feature type="modified residue" description="N6-(pyridoxal phosphate)lysine" evidence="15">
    <location>
        <position position="331"/>
    </location>
</feature>
<dbReference type="InterPro" id="IPR007197">
    <property type="entry name" value="rSAM"/>
</dbReference>
<keyword evidence="7" id="KW-0949">S-adenosyl-L-methionine</keyword>
<protein>
    <recommendedName>
        <fullName evidence="5">L-lysine 2,3-aminomutase</fullName>
    </recommendedName>
    <alternativeName>
        <fullName evidence="13">EF-P post-translational modification enzyme B</fullName>
    </alternativeName>
</protein>
<sequence>MITGSATTVDSLSWQEQLATSIRDPKELLQKLELDPALLDGALAAHSDFPLRVPQAYLQRIERGNPNDPLLRQVLPLGTELLATPGYSNDPLEELNANPVPGLVHKYHGRVLLIVSPNCAINCRYCFRRHFPYGDNKPGRSEWQQALDYIAADPSISEVIFSGGDPLAASDRQLEWLTSQLEAIHHVKRLRIHTRLPVVIPDRITDHLLQWLGDSRLFTSVVIHSNHPNELDENTRKALVRLRNTGITLLNQTVLLADINDAPRVLGQLSERLFECSVLPYYLHQLDHIAGAAHFAVSDELARSLHRELLATLPGYLVPKLVRELPGIPYKMPINLQHAP</sequence>
<evidence type="ECO:0000256" key="9">
    <source>
        <dbReference type="ARBA" id="ARBA00022898"/>
    </source>
</evidence>
<dbReference type="Pfam" id="PF04055">
    <property type="entry name" value="Radical_SAM"/>
    <property type="match status" value="1"/>
</dbReference>
<evidence type="ECO:0000256" key="1">
    <source>
        <dbReference type="ARBA" id="ARBA00001352"/>
    </source>
</evidence>
<evidence type="ECO:0000256" key="4">
    <source>
        <dbReference type="ARBA" id="ARBA00008703"/>
    </source>
</evidence>
<proteinExistence type="inferred from homology"/>
<dbReference type="PROSITE" id="PS51918">
    <property type="entry name" value="RADICAL_SAM"/>
    <property type="match status" value="1"/>
</dbReference>
<evidence type="ECO:0000313" key="17">
    <source>
        <dbReference type="EMBL" id="MDP1520398.1"/>
    </source>
</evidence>
<accession>A0AAW8B211</accession>
<evidence type="ECO:0000256" key="5">
    <source>
        <dbReference type="ARBA" id="ARBA00022363"/>
    </source>
</evidence>
<dbReference type="RefSeq" id="WP_305169963.1">
    <property type="nucleotide sequence ID" value="NZ_JAUUUU010000002.1"/>
</dbReference>
<reference evidence="17" key="2">
    <citation type="submission" date="2023-08" db="EMBL/GenBank/DDBJ databases">
        <authorList>
            <person name="Luo J."/>
        </authorList>
    </citation>
    <scope>NUCLEOTIDE SEQUENCE</scope>
    <source>
        <strain evidence="17">DSM 25064</strain>
    </source>
</reference>
<dbReference type="PANTHER" id="PTHR30538:SF1">
    <property type="entry name" value="L-LYSINE 2,3-AMINOMUTASE"/>
    <property type="match status" value="1"/>
</dbReference>
<dbReference type="SFLD" id="SFLDF00314">
    <property type="entry name" value="L-lysine_2_3-aminomutase_(yjeK"/>
    <property type="match status" value="1"/>
</dbReference>
<feature type="binding site" evidence="14">
    <location>
        <position position="119"/>
    </location>
    <ligand>
        <name>[4Fe-4S] cluster</name>
        <dbReference type="ChEBI" id="CHEBI:49883"/>
        <note>4Fe-4S-S-AdoMet</note>
    </ligand>
</feature>
<keyword evidence="18" id="KW-1185">Reference proteome</keyword>
<dbReference type="EMBL" id="JAUUUU010000002">
    <property type="protein sequence ID" value="MDP1520398.1"/>
    <property type="molecule type" value="Genomic_DNA"/>
</dbReference>
<comment type="cofactor">
    <cofactor evidence="2 15">
        <name>pyridoxal 5'-phosphate</name>
        <dbReference type="ChEBI" id="CHEBI:597326"/>
    </cofactor>
</comment>
<dbReference type="InterPro" id="IPR022462">
    <property type="entry name" value="EpmB"/>
</dbReference>
<keyword evidence="9 15" id="KW-0663">Pyridoxal phosphate</keyword>